<dbReference type="InterPro" id="IPR019888">
    <property type="entry name" value="Tscrpt_reg_AsnC-like"/>
</dbReference>
<dbReference type="Gene3D" id="1.10.10.10">
    <property type="entry name" value="Winged helix-like DNA-binding domain superfamily/Winged helix DNA-binding domain"/>
    <property type="match status" value="1"/>
</dbReference>
<dbReference type="Gene3D" id="3.30.70.920">
    <property type="match status" value="1"/>
</dbReference>
<sequence length="144" mass="16499">MAKIKTVDIEILRQLKDNLDITAVAKKLGLRSSTMYYHFKKLKEKGFIKGYRTSFKAEQIDGEYMFILLSLTSLNKKNSEELLNLLKGYSDIVLDVFSISGGWDYLISVAGQKEKITDFITNGLHALKNVKRTYSILVIRENEL</sequence>
<accession>A0A8T3V0H8</accession>
<dbReference type="GO" id="GO:0043565">
    <property type="term" value="F:sequence-specific DNA binding"/>
    <property type="evidence" value="ECO:0007669"/>
    <property type="project" value="TreeGrafter"/>
</dbReference>
<evidence type="ECO:0000313" key="2">
    <source>
        <dbReference type="Proteomes" id="UP000718571"/>
    </source>
</evidence>
<dbReference type="InterPro" id="IPR036388">
    <property type="entry name" value="WH-like_DNA-bd_sf"/>
</dbReference>
<evidence type="ECO:0000313" key="1">
    <source>
        <dbReference type="EMBL" id="MBE5728584.1"/>
    </source>
</evidence>
<dbReference type="EMBL" id="JADFAR010000023">
    <property type="protein sequence ID" value="MBE5728584.1"/>
    <property type="molecule type" value="Genomic_DNA"/>
</dbReference>
<dbReference type="Pfam" id="PF13412">
    <property type="entry name" value="HTH_24"/>
    <property type="match status" value="1"/>
</dbReference>
<dbReference type="CDD" id="cd00090">
    <property type="entry name" value="HTH_ARSR"/>
    <property type="match status" value="1"/>
</dbReference>
<reference evidence="1 2" key="1">
    <citation type="submission" date="2020-09" db="EMBL/GenBank/DDBJ databases">
        <title>Genomic characterization of a novel Parvarchaeota family in acid mine drainage sediments.</title>
        <authorList>
            <person name="Luo Z.-H."/>
        </authorList>
    </citation>
    <scope>NUCLEOTIDE SEQUENCE [LARGE SCALE GENOMIC DNA]</scope>
    <source>
        <strain evidence="1">MAS1_bins.189</strain>
    </source>
</reference>
<proteinExistence type="predicted"/>
<dbReference type="SUPFAM" id="SSF54909">
    <property type="entry name" value="Dimeric alpha+beta barrel"/>
    <property type="match status" value="1"/>
</dbReference>
<comment type="caution">
    <text evidence="1">The sequence shown here is derived from an EMBL/GenBank/DDBJ whole genome shotgun (WGS) entry which is preliminary data.</text>
</comment>
<organism evidence="1 2">
    <name type="scientific">Candidatus Acidifodinimicrobium mancum</name>
    <dbReference type="NCBI Taxonomy" id="2898728"/>
    <lineage>
        <taxon>Archaea</taxon>
        <taxon>Candidatus Parvarchaeota</taxon>
        <taxon>Candidatus Acidifodinimicrobiaceae</taxon>
        <taxon>Candidatus Acidifodinimicrobium</taxon>
    </lineage>
</organism>
<gene>
    <name evidence="1" type="ORF">IHE51_01870</name>
</gene>
<dbReference type="PANTHER" id="PTHR30154:SF34">
    <property type="entry name" value="TRANSCRIPTIONAL REGULATOR AZLB"/>
    <property type="match status" value="1"/>
</dbReference>
<dbReference type="GO" id="GO:0043200">
    <property type="term" value="P:response to amino acid"/>
    <property type="evidence" value="ECO:0007669"/>
    <property type="project" value="TreeGrafter"/>
</dbReference>
<protein>
    <submittedName>
        <fullName evidence="1">Lrp/AsnC family transcriptional regulator</fullName>
    </submittedName>
</protein>
<dbReference type="GO" id="GO:0005829">
    <property type="term" value="C:cytosol"/>
    <property type="evidence" value="ECO:0007669"/>
    <property type="project" value="TreeGrafter"/>
</dbReference>
<dbReference type="PANTHER" id="PTHR30154">
    <property type="entry name" value="LEUCINE-RESPONSIVE REGULATORY PROTEIN"/>
    <property type="match status" value="1"/>
</dbReference>
<dbReference type="AlphaFoldDB" id="A0A8T3V0H8"/>
<dbReference type="InterPro" id="IPR036390">
    <property type="entry name" value="WH_DNA-bd_sf"/>
</dbReference>
<dbReference type="SMART" id="SM00344">
    <property type="entry name" value="HTH_ASNC"/>
    <property type="match status" value="1"/>
</dbReference>
<dbReference type="InterPro" id="IPR011991">
    <property type="entry name" value="ArsR-like_HTH"/>
</dbReference>
<dbReference type="Proteomes" id="UP000718571">
    <property type="component" value="Unassembled WGS sequence"/>
</dbReference>
<dbReference type="InterPro" id="IPR011008">
    <property type="entry name" value="Dimeric_a/b-barrel"/>
</dbReference>
<dbReference type="SUPFAM" id="SSF46785">
    <property type="entry name" value="Winged helix' DNA-binding domain"/>
    <property type="match status" value="1"/>
</dbReference>
<name>A0A8T3V0H8_9ARCH</name>